<evidence type="ECO:0000256" key="4">
    <source>
        <dbReference type="ARBA" id="ARBA00022692"/>
    </source>
</evidence>
<evidence type="ECO:0000256" key="6">
    <source>
        <dbReference type="ARBA" id="ARBA00023136"/>
    </source>
</evidence>
<dbReference type="NCBIfam" id="TIGR01525">
    <property type="entry name" value="ATPase-IB_hvy"/>
    <property type="match status" value="1"/>
</dbReference>
<keyword evidence="11" id="KW-0378">Hydrolase</keyword>
<evidence type="ECO:0000256" key="5">
    <source>
        <dbReference type="ARBA" id="ARBA00022989"/>
    </source>
</evidence>
<dbReference type="Pfam" id="PF00702">
    <property type="entry name" value="Hydrolase"/>
    <property type="match status" value="1"/>
</dbReference>
<feature type="transmembrane region" description="Helical" evidence="9">
    <location>
        <begin position="7"/>
        <end position="25"/>
    </location>
</feature>
<evidence type="ECO:0000259" key="10">
    <source>
        <dbReference type="Pfam" id="PF00122"/>
    </source>
</evidence>
<dbReference type="PANTHER" id="PTHR48085:SF5">
    <property type="entry name" value="CADMIUM_ZINC-TRANSPORTING ATPASE HMA4-RELATED"/>
    <property type="match status" value="1"/>
</dbReference>
<dbReference type="RefSeq" id="WP_144398409.1">
    <property type="nucleotide sequence ID" value="NZ_VJXW01000011.1"/>
</dbReference>
<dbReference type="InterPro" id="IPR023214">
    <property type="entry name" value="HAD_sf"/>
</dbReference>
<keyword evidence="9" id="KW-0547">Nucleotide-binding</keyword>
<dbReference type="InterPro" id="IPR023299">
    <property type="entry name" value="ATPase_P-typ_cyto_dom_N"/>
</dbReference>
<feature type="transmembrane region" description="Helical" evidence="9">
    <location>
        <begin position="31"/>
        <end position="48"/>
    </location>
</feature>
<dbReference type="AlphaFoldDB" id="A0A552V3L2"/>
<accession>A0A552V3L2</accession>
<keyword evidence="9" id="KW-0067">ATP-binding</keyword>
<dbReference type="Proteomes" id="UP000319424">
    <property type="component" value="Unassembled WGS sequence"/>
</dbReference>
<evidence type="ECO:0000313" key="11">
    <source>
        <dbReference type="EMBL" id="TRW25052.1"/>
    </source>
</evidence>
<evidence type="ECO:0000256" key="8">
    <source>
        <dbReference type="ARBA" id="ARBA00049338"/>
    </source>
</evidence>
<dbReference type="SUPFAM" id="SSF81665">
    <property type="entry name" value="Calcium ATPase, transmembrane domain M"/>
    <property type="match status" value="1"/>
</dbReference>
<comment type="similarity">
    <text evidence="2 9">Belongs to the cation transport ATPase (P-type) (TC 3.A.3) family. Type IB subfamily.</text>
</comment>
<keyword evidence="9" id="KW-0479">Metal-binding</keyword>
<dbReference type="EMBL" id="VJXW01000011">
    <property type="protein sequence ID" value="TRW25052.1"/>
    <property type="molecule type" value="Genomic_DNA"/>
</dbReference>
<evidence type="ECO:0000256" key="3">
    <source>
        <dbReference type="ARBA" id="ARBA00022539"/>
    </source>
</evidence>
<dbReference type="NCBIfam" id="TIGR01494">
    <property type="entry name" value="ATPase_P-type"/>
    <property type="match status" value="1"/>
</dbReference>
<dbReference type="InterPro" id="IPR059000">
    <property type="entry name" value="ATPase_P-type_domA"/>
</dbReference>
<reference evidence="11 12" key="1">
    <citation type="submission" date="2019-07" db="EMBL/GenBank/DDBJ databases">
        <title>Criibacterium bergeronii gen. nov., sp. nov. isolated from human clinical samples.</title>
        <authorList>
            <person name="Maheux A.F."/>
            <person name="Boudreau D.K."/>
            <person name="Berube E."/>
            <person name="Brodeur S."/>
            <person name="Bernard K.A."/>
            <person name="Abed J.Y."/>
            <person name="Ducrey E."/>
            <person name="Guay E.F."/>
            <person name="Raymond F."/>
            <person name="Corbeil J."/>
            <person name="Domingo M.-C."/>
            <person name="Roy P.H."/>
            <person name="Boissinot M."/>
            <person name="Tocheva E.I."/>
            <person name="Omar R.F."/>
        </authorList>
    </citation>
    <scope>NUCLEOTIDE SEQUENCE [LARGE SCALE GENOMIC DNA]</scope>
    <source>
        <strain evidence="11 12">CCRI-24246</strain>
    </source>
</reference>
<keyword evidence="5 9" id="KW-1133">Transmembrane helix</keyword>
<dbReference type="SUPFAM" id="SSF81653">
    <property type="entry name" value="Calcium ATPase, transduction domain A"/>
    <property type="match status" value="1"/>
</dbReference>
<dbReference type="InterPro" id="IPR001757">
    <property type="entry name" value="P_typ_ATPase"/>
</dbReference>
<dbReference type="GO" id="GO:0008551">
    <property type="term" value="F:P-type cadmium transporter activity"/>
    <property type="evidence" value="ECO:0007669"/>
    <property type="project" value="UniProtKB-EC"/>
</dbReference>
<dbReference type="InterPro" id="IPR051014">
    <property type="entry name" value="Cation_Transport_ATPase_IB"/>
</dbReference>
<name>A0A552V3L2_9FIRM</name>
<dbReference type="Gene3D" id="2.70.150.10">
    <property type="entry name" value="Calcium-transporting ATPase, cytoplasmic transduction domain A"/>
    <property type="match status" value="1"/>
</dbReference>
<dbReference type="FunFam" id="2.70.150.10:FF:000002">
    <property type="entry name" value="Copper-transporting ATPase 1, putative"/>
    <property type="match status" value="1"/>
</dbReference>
<evidence type="ECO:0000256" key="1">
    <source>
        <dbReference type="ARBA" id="ARBA00004651"/>
    </source>
</evidence>
<dbReference type="InterPro" id="IPR023298">
    <property type="entry name" value="ATPase_P-typ_TM_dom_sf"/>
</dbReference>
<evidence type="ECO:0000256" key="2">
    <source>
        <dbReference type="ARBA" id="ARBA00006024"/>
    </source>
</evidence>
<evidence type="ECO:0000256" key="7">
    <source>
        <dbReference type="ARBA" id="ARBA00039103"/>
    </source>
</evidence>
<dbReference type="GO" id="GO:0005886">
    <property type="term" value="C:plasma membrane"/>
    <property type="evidence" value="ECO:0007669"/>
    <property type="project" value="UniProtKB-SubCell"/>
</dbReference>
<proteinExistence type="inferred from homology"/>
<gene>
    <name evidence="11" type="primary">cadA</name>
    <name evidence="11" type="ORF">FL857_07950</name>
</gene>
<protein>
    <recommendedName>
        <fullName evidence="7">Cd(2+)-exporting ATPase</fullName>
        <ecNumber evidence="7">7.2.2.21</ecNumber>
    </recommendedName>
</protein>
<dbReference type="InterPro" id="IPR036412">
    <property type="entry name" value="HAD-like_sf"/>
</dbReference>
<sequence length="622" mass="67514">MEREQKILLFRIVSSIVLVVIGYFFALQSFIRFFLFAFAYIIVAYDVIKKAVKNIYRGKVFDENFLMSVATIGAFVLAIYTKSGDYLEAVAVILFYQVGELFEDYAVDKSRKSISSLMDIRPDYANVKAGEEITRVDPDEVEVGSEIIVKIGEKVPIDGVVVDGKSSLNTSALTGESMPRDVQVGDEVISGSVNMSSVLTIKTTREFGDSTVSKILELVEDASSNKSRQETYVYKFASIYTPIVCYLALALAVIPPIVNVAVLSVPANFGQWIYRALIFLVISCPCAFVISIPLTFFATLGGASSHGILIKGSNYIQSLSEVKNIIFDKTGSLTKGIFDVNEVHHNDLDEKKLIEYVAYVEYASTHPIGETLKRAYGKSIDTQRVSDVEELSGYGIVAKVDGKSVAVGNDKLMRKLGVEPISCHVLGTILHIAIDGEYAGHIVISDVLKEDSLDAVRTLKNMGIGITMLTGDIKSVADKYAAELGIADVYSELLPQEKVAKVEEIIGKDNHKLTAFVGDGINDAPALTRADIGVGMGAMGSDAAIEAADVVLMDDNPLKLVKAIELSKKCMSIVYQNTFFSIGTKVLFLILGAIGLIGMEAAVFADVGVLILAILNAMRVLK</sequence>
<comment type="catalytic activity">
    <reaction evidence="8">
        <text>Cd(2+)(in) + ATP + H2O = Cd(2+)(out) + ADP + phosphate + H(+)</text>
        <dbReference type="Rhea" id="RHEA:12132"/>
        <dbReference type="ChEBI" id="CHEBI:15377"/>
        <dbReference type="ChEBI" id="CHEBI:15378"/>
        <dbReference type="ChEBI" id="CHEBI:30616"/>
        <dbReference type="ChEBI" id="CHEBI:43474"/>
        <dbReference type="ChEBI" id="CHEBI:48775"/>
        <dbReference type="ChEBI" id="CHEBI:456216"/>
        <dbReference type="EC" id="7.2.2.21"/>
    </reaction>
</comment>
<dbReference type="SUPFAM" id="SSF56784">
    <property type="entry name" value="HAD-like"/>
    <property type="match status" value="1"/>
</dbReference>
<dbReference type="Gene3D" id="3.40.50.1000">
    <property type="entry name" value="HAD superfamily/HAD-like"/>
    <property type="match status" value="1"/>
</dbReference>
<dbReference type="PRINTS" id="PR00119">
    <property type="entry name" value="CATATPASE"/>
</dbReference>
<comment type="caution">
    <text evidence="11">The sequence shown here is derived from an EMBL/GenBank/DDBJ whole genome shotgun (WGS) entry which is preliminary data.</text>
</comment>
<keyword evidence="4 9" id="KW-0812">Transmembrane</keyword>
<dbReference type="PANTHER" id="PTHR48085">
    <property type="entry name" value="CADMIUM/ZINC-TRANSPORTING ATPASE HMA2-RELATED"/>
    <property type="match status" value="1"/>
</dbReference>
<feature type="transmembrane region" description="Helical" evidence="9">
    <location>
        <begin position="274"/>
        <end position="301"/>
    </location>
</feature>
<evidence type="ECO:0000313" key="12">
    <source>
        <dbReference type="Proteomes" id="UP000319424"/>
    </source>
</evidence>
<dbReference type="GO" id="GO:0016887">
    <property type="term" value="F:ATP hydrolysis activity"/>
    <property type="evidence" value="ECO:0007669"/>
    <property type="project" value="InterPro"/>
</dbReference>
<dbReference type="InterPro" id="IPR027256">
    <property type="entry name" value="P-typ_ATPase_IB"/>
</dbReference>
<keyword evidence="6 9" id="KW-0472">Membrane</keyword>
<keyword evidence="3" id="KW-0104">Cadmium</keyword>
<dbReference type="Gene3D" id="3.40.1110.10">
    <property type="entry name" value="Calcium-transporting ATPase, cytoplasmic domain N"/>
    <property type="match status" value="1"/>
</dbReference>
<comment type="subcellular location">
    <subcellularLocation>
        <location evidence="1">Cell membrane</location>
        <topology evidence="1">Multi-pass membrane protein</topology>
    </subcellularLocation>
</comment>
<dbReference type="GO" id="GO:0046872">
    <property type="term" value="F:metal ion binding"/>
    <property type="evidence" value="ECO:0007669"/>
    <property type="project" value="UniProtKB-KW"/>
</dbReference>
<feature type="domain" description="P-type ATPase A" evidence="10">
    <location>
        <begin position="121"/>
        <end position="220"/>
    </location>
</feature>
<dbReference type="GO" id="GO:0005524">
    <property type="term" value="F:ATP binding"/>
    <property type="evidence" value="ECO:0007669"/>
    <property type="project" value="UniProtKB-UniRule"/>
</dbReference>
<dbReference type="EC" id="7.2.2.21" evidence="7"/>
<organism evidence="11 12">
    <name type="scientific">Criibacterium bergeronii</name>
    <dbReference type="NCBI Taxonomy" id="1871336"/>
    <lineage>
        <taxon>Bacteria</taxon>
        <taxon>Bacillati</taxon>
        <taxon>Bacillota</taxon>
        <taxon>Clostridia</taxon>
        <taxon>Peptostreptococcales</taxon>
        <taxon>Filifactoraceae</taxon>
        <taxon>Criibacterium</taxon>
    </lineage>
</organism>
<feature type="transmembrane region" description="Helical" evidence="9">
    <location>
        <begin position="603"/>
        <end position="621"/>
    </location>
</feature>
<evidence type="ECO:0000256" key="9">
    <source>
        <dbReference type="RuleBase" id="RU362081"/>
    </source>
</evidence>
<feature type="transmembrane region" description="Helical" evidence="9">
    <location>
        <begin position="232"/>
        <end position="254"/>
    </location>
</feature>
<dbReference type="InterPro" id="IPR008250">
    <property type="entry name" value="ATPase_P-typ_transduc_dom_A_sf"/>
</dbReference>
<keyword evidence="9" id="KW-1003">Cell membrane</keyword>
<dbReference type="OrthoDB" id="9760364at2"/>
<dbReference type="Pfam" id="PF00122">
    <property type="entry name" value="E1-E2_ATPase"/>
    <property type="match status" value="1"/>
</dbReference>
<feature type="transmembrane region" description="Helical" evidence="9">
    <location>
        <begin position="578"/>
        <end position="597"/>
    </location>
</feature>
<dbReference type="NCBIfam" id="TIGR01512">
    <property type="entry name" value="ATPase-IB2_Cd"/>
    <property type="match status" value="1"/>
</dbReference>